<dbReference type="InterPro" id="IPR018957">
    <property type="entry name" value="Znf_C3HC4_RING-type"/>
</dbReference>
<dbReference type="GO" id="GO:0008270">
    <property type="term" value="F:zinc ion binding"/>
    <property type="evidence" value="ECO:0007669"/>
    <property type="project" value="UniProtKB-KW"/>
</dbReference>
<dbReference type="Proteomes" id="UP001295684">
    <property type="component" value="Unassembled WGS sequence"/>
</dbReference>
<dbReference type="SMART" id="SM00647">
    <property type="entry name" value="IBR"/>
    <property type="match status" value="1"/>
</dbReference>
<keyword evidence="3" id="KW-0479">Metal-binding</keyword>
<accession>A0AAD1UJI5</accession>
<evidence type="ECO:0000256" key="4">
    <source>
        <dbReference type="ARBA" id="ARBA00022737"/>
    </source>
</evidence>
<comment type="caution">
    <text evidence="11">The sequence shown here is derived from an EMBL/GenBank/DDBJ whole genome shotgun (WGS) entry which is preliminary data.</text>
</comment>
<evidence type="ECO:0000256" key="2">
    <source>
        <dbReference type="ARBA" id="ARBA00022679"/>
    </source>
</evidence>
<evidence type="ECO:0000256" key="5">
    <source>
        <dbReference type="ARBA" id="ARBA00022771"/>
    </source>
</evidence>
<keyword evidence="2" id="KW-0808">Transferase</keyword>
<dbReference type="PROSITE" id="PS51873">
    <property type="entry name" value="TRIAD"/>
    <property type="match status" value="1"/>
</dbReference>
<evidence type="ECO:0000256" key="7">
    <source>
        <dbReference type="ARBA" id="ARBA00022833"/>
    </source>
</evidence>
<dbReference type="PANTHER" id="PTHR22770">
    <property type="entry name" value="UBIQUITIN CONJUGATING ENZYME 7 INTERACTING PROTEIN-RELATED"/>
    <property type="match status" value="1"/>
</dbReference>
<dbReference type="Gene3D" id="3.30.40.10">
    <property type="entry name" value="Zinc/RING finger domain, C3HC4 (zinc finger)"/>
    <property type="match status" value="1"/>
</dbReference>
<dbReference type="GO" id="GO:0097039">
    <property type="term" value="P:protein linear polyubiquitination"/>
    <property type="evidence" value="ECO:0007669"/>
    <property type="project" value="TreeGrafter"/>
</dbReference>
<keyword evidence="12" id="KW-1185">Reference proteome</keyword>
<dbReference type="Gene3D" id="1.20.120.1750">
    <property type="match status" value="1"/>
</dbReference>
<feature type="domain" description="RING-type" evidence="10">
    <location>
        <begin position="1"/>
        <end position="208"/>
    </location>
</feature>
<dbReference type="PROSITE" id="PS50089">
    <property type="entry name" value="ZF_RING_2"/>
    <property type="match status" value="1"/>
</dbReference>
<evidence type="ECO:0000259" key="10">
    <source>
        <dbReference type="PROSITE" id="PS51873"/>
    </source>
</evidence>
<keyword evidence="7" id="KW-0862">Zinc</keyword>
<reference evidence="11" key="1">
    <citation type="submission" date="2023-07" db="EMBL/GenBank/DDBJ databases">
        <authorList>
            <consortium name="AG Swart"/>
            <person name="Singh M."/>
            <person name="Singh A."/>
            <person name="Seah K."/>
            <person name="Emmerich C."/>
        </authorList>
    </citation>
    <scope>NUCLEOTIDE SEQUENCE</scope>
    <source>
        <strain evidence="11">DP1</strain>
    </source>
</reference>
<dbReference type="SUPFAM" id="SSF57850">
    <property type="entry name" value="RING/U-box"/>
    <property type="match status" value="3"/>
</dbReference>
<name>A0AAD1UJI5_EUPCR</name>
<dbReference type="InterPro" id="IPR002867">
    <property type="entry name" value="IBR_dom"/>
</dbReference>
<dbReference type="Pfam" id="PF00097">
    <property type="entry name" value="zf-C3HC4"/>
    <property type="match status" value="1"/>
</dbReference>
<evidence type="ECO:0000259" key="9">
    <source>
        <dbReference type="PROSITE" id="PS50089"/>
    </source>
</evidence>
<dbReference type="InterPro" id="IPR013083">
    <property type="entry name" value="Znf_RING/FYVE/PHD"/>
</dbReference>
<keyword evidence="4" id="KW-0677">Repeat</keyword>
<dbReference type="InterPro" id="IPR051628">
    <property type="entry name" value="LUBAC_E3_Ligases"/>
</dbReference>
<dbReference type="Pfam" id="PF01485">
    <property type="entry name" value="IBR"/>
    <property type="match status" value="1"/>
</dbReference>
<keyword evidence="6" id="KW-0833">Ubl conjugation pathway</keyword>
<dbReference type="EMBL" id="CAMPGE010011086">
    <property type="protein sequence ID" value="CAI2369929.1"/>
    <property type="molecule type" value="Genomic_DNA"/>
</dbReference>
<evidence type="ECO:0000313" key="12">
    <source>
        <dbReference type="Proteomes" id="UP001295684"/>
    </source>
</evidence>
<evidence type="ECO:0008006" key="13">
    <source>
        <dbReference type="Google" id="ProtNLM"/>
    </source>
</evidence>
<dbReference type="AlphaFoldDB" id="A0AAD1UJI5"/>
<evidence type="ECO:0000256" key="8">
    <source>
        <dbReference type="PROSITE-ProRule" id="PRU00175"/>
    </source>
</evidence>
<gene>
    <name evidence="11" type="ORF">ECRASSUSDP1_LOCUS11234</name>
</gene>
<comment type="pathway">
    <text evidence="1">Protein modification; protein ubiquitination.</text>
</comment>
<evidence type="ECO:0000256" key="3">
    <source>
        <dbReference type="ARBA" id="ARBA00022723"/>
    </source>
</evidence>
<dbReference type="GO" id="GO:0043161">
    <property type="term" value="P:proteasome-mediated ubiquitin-dependent protein catabolic process"/>
    <property type="evidence" value="ECO:0007669"/>
    <property type="project" value="TreeGrafter"/>
</dbReference>
<dbReference type="Pfam" id="PF26200">
    <property type="entry name" value="Rcat_RNF216"/>
    <property type="match status" value="1"/>
</dbReference>
<evidence type="ECO:0000256" key="6">
    <source>
        <dbReference type="ARBA" id="ARBA00022786"/>
    </source>
</evidence>
<dbReference type="PANTHER" id="PTHR22770:SF13">
    <property type="entry name" value="RING-TYPE DOMAIN-CONTAINING PROTEIN"/>
    <property type="match status" value="1"/>
</dbReference>
<dbReference type="CDD" id="cd20335">
    <property type="entry name" value="BRcat_RBR"/>
    <property type="match status" value="1"/>
</dbReference>
<dbReference type="InterPro" id="IPR044066">
    <property type="entry name" value="TRIAD_supradom"/>
</dbReference>
<dbReference type="GO" id="GO:0000151">
    <property type="term" value="C:ubiquitin ligase complex"/>
    <property type="evidence" value="ECO:0007669"/>
    <property type="project" value="TreeGrafter"/>
</dbReference>
<evidence type="ECO:0000256" key="1">
    <source>
        <dbReference type="ARBA" id="ARBA00004906"/>
    </source>
</evidence>
<sequence>MLCPICYINIEVEDQDPLECGHIFHPECIRMHIEAKVDARSLPIPCPDYKCGTMLTRDEADFFSDEKLYNRLEKLQKELIILQSNNYFIQCPEDGCEFMGEWDKNEEETSILCTDCNSNYCAICRVPFHHGKSCDEYCEETGKIKKHPDLLTLNHFQYLIQSKLGFQRCTNCDLIILKEEGCNHIRCICGYNLCYTCGGRYGHCRCIH</sequence>
<dbReference type="InterPro" id="IPR001841">
    <property type="entry name" value="Znf_RING"/>
</dbReference>
<organism evidence="11 12">
    <name type="scientific">Euplotes crassus</name>
    <dbReference type="NCBI Taxonomy" id="5936"/>
    <lineage>
        <taxon>Eukaryota</taxon>
        <taxon>Sar</taxon>
        <taxon>Alveolata</taxon>
        <taxon>Ciliophora</taxon>
        <taxon>Intramacronucleata</taxon>
        <taxon>Spirotrichea</taxon>
        <taxon>Hypotrichia</taxon>
        <taxon>Euplotida</taxon>
        <taxon>Euplotidae</taxon>
        <taxon>Moneuplotes</taxon>
    </lineage>
</organism>
<dbReference type="GO" id="GO:0043130">
    <property type="term" value="F:ubiquitin binding"/>
    <property type="evidence" value="ECO:0007669"/>
    <property type="project" value="TreeGrafter"/>
</dbReference>
<protein>
    <recommendedName>
        <fullName evidence="13">RING-type domain-containing protein</fullName>
    </recommendedName>
</protein>
<evidence type="ECO:0000313" key="11">
    <source>
        <dbReference type="EMBL" id="CAI2369929.1"/>
    </source>
</evidence>
<proteinExistence type="predicted"/>
<dbReference type="GO" id="GO:0004842">
    <property type="term" value="F:ubiquitin-protein transferase activity"/>
    <property type="evidence" value="ECO:0007669"/>
    <property type="project" value="TreeGrafter"/>
</dbReference>
<feature type="domain" description="RING-type" evidence="9">
    <location>
        <begin position="3"/>
        <end position="50"/>
    </location>
</feature>
<keyword evidence="5 8" id="KW-0863">Zinc-finger</keyword>